<dbReference type="SUPFAM" id="SSF56059">
    <property type="entry name" value="Glutathione synthetase ATP-binding domain-like"/>
    <property type="match status" value="1"/>
</dbReference>
<dbReference type="InterPro" id="IPR011761">
    <property type="entry name" value="ATP-grasp"/>
</dbReference>
<dbReference type="Gene3D" id="3.40.50.20">
    <property type="match status" value="1"/>
</dbReference>
<reference evidence="7 9" key="3">
    <citation type="submission" date="2019-08" db="EMBL/GenBank/DDBJ databases">
        <authorList>
            <person name="Ashton P.M."/>
            <person name="Dallman T."/>
            <person name="Nair S."/>
            <person name="De Pinna E."/>
            <person name="Peters T."/>
            <person name="Grant K."/>
        </authorList>
    </citation>
    <scope>NUCLEOTIDE SEQUENCE [LARGE SCALE GENOMIC DNA]</scope>
    <source>
        <strain evidence="7 9">788324</strain>
    </source>
</reference>
<dbReference type="RefSeq" id="WP_003744542.1">
    <property type="nucleotide sequence ID" value="NZ_BBRP01000041.1"/>
</dbReference>
<protein>
    <submittedName>
        <fullName evidence="6">ATP-grasp domain-containing protein</fullName>
    </submittedName>
</protein>
<reference evidence="8" key="1">
    <citation type="journal article" date="2018" name="Genome Biol.">
        <title>SKESA: strategic k-mer extension for scrupulous assemblies.</title>
        <authorList>
            <person name="Souvorov A."/>
            <person name="Agarwala R."/>
            <person name="Lipman D.J."/>
        </authorList>
    </citation>
    <scope>NUCLEOTIDE SEQUENCE [LARGE SCALE GENOMIC DNA]</scope>
    <source>
        <strain evidence="8">09CEB371LM</strain>
    </source>
</reference>
<comment type="caution">
    <text evidence="6">The sequence shown here is derived from an EMBL/GenBank/DDBJ whole genome shotgun (WGS) entry which is preliminary data.</text>
</comment>
<dbReference type="Pfam" id="PF13535">
    <property type="entry name" value="ATP-grasp_4"/>
    <property type="match status" value="1"/>
</dbReference>
<evidence type="ECO:0000313" key="9">
    <source>
        <dbReference type="Proteomes" id="UP000467536"/>
    </source>
</evidence>
<evidence type="ECO:0000313" key="6">
    <source>
        <dbReference type="EMBL" id="EAG9388790.1"/>
    </source>
</evidence>
<evidence type="ECO:0000256" key="2">
    <source>
        <dbReference type="ARBA" id="ARBA00022741"/>
    </source>
</evidence>
<evidence type="ECO:0000256" key="4">
    <source>
        <dbReference type="PROSITE-ProRule" id="PRU00409"/>
    </source>
</evidence>
<dbReference type="Proteomes" id="UP000467536">
    <property type="component" value="Unassembled WGS sequence"/>
</dbReference>
<dbReference type="Pfam" id="PF18603">
    <property type="entry name" value="LAL_C2"/>
    <property type="match status" value="1"/>
</dbReference>
<keyword evidence="3 4" id="KW-0067">ATP-binding</keyword>
<sequence length="407" mass="47438">MNIILIGKNKAFIDEFCTMPEINSVIIIECKKVYNNLEEYEIDLNHKLIYCDYVNNDRFLEEIIPYIATSKIDGVIPGFEYSVPAANELAEYLCLPCVGKKGASIFSNKIKFREFSKNTNLNHPKFIKIKSIIDLNTFFDGKKIILKPSNRQASIGLYIISSKDELKEAFTDALIMKNEKTVDEDRLEWEYMAEEFLSGYEMSSEYLVKDGKIVFKNITYKEGIDNQECIEIAHHIPAIKNVEVEKEMYNQINKLIEKANIGTTVLHAEWKVEKNIPVLIECAARMPGDYISNGISSSYNFNFRRAYINLMIDVPFEINKIFQRYTIIQFFYTEKIGILAEVENLNLMHEHKEYILSYKVTKEIGAFVKPPDSSWDRLGYFIIKSERYKDLLFKRDYLLNNIKFSIV</sequence>
<evidence type="ECO:0000256" key="1">
    <source>
        <dbReference type="ARBA" id="ARBA00022598"/>
    </source>
</evidence>
<evidence type="ECO:0000259" key="5">
    <source>
        <dbReference type="PROSITE" id="PS50975"/>
    </source>
</evidence>
<dbReference type="Gene3D" id="3.30.1490.20">
    <property type="entry name" value="ATP-grasp fold, A domain"/>
    <property type="match status" value="1"/>
</dbReference>
<dbReference type="GO" id="GO:0016874">
    <property type="term" value="F:ligase activity"/>
    <property type="evidence" value="ECO:0007669"/>
    <property type="project" value="UniProtKB-KW"/>
</dbReference>
<dbReference type="GO" id="GO:0005524">
    <property type="term" value="F:ATP binding"/>
    <property type="evidence" value="ECO:0007669"/>
    <property type="project" value="UniProtKB-UniRule"/>
</dbReference>
<reference evidence="6 10" key="2">
    <citation type="submission" date="2019-04" db="EMBL/GenBank/DDBJ databases">
        <authorList>
            <consortium name="GenomeTrakr network: Whole genome sequencing for foodborne pathogen traceback"/>
        </authorList>
    </citation>
    <scope>NUCLEOTIDE SEQUENCE [LARGE SCALE GENOMIC DNA]</scope>
    <source>
        <strain evidence="6 10">CFSAN072474</strain>
    </source>
</reference>
<dbReference type="AlphaFoldDB" id="A0A3D7VL91"/>
<dbReference type="InterPro" id="IPR052032">
    <property type="entry name" value="ATP-dep_AA_Ligase"/>
</dbReference>
<proteinExistence type="predicted"/>
<evidence type="ECO:0000313" key="7">
    <source>
        <dbReference type="EMBL" id="EDO0987258.1"/>
    </source>
</evidence>
<evidence type="ECO:0000256" key="3">
    <source>
        <dbReference type="ARBA" id="ARBA00022840"/>
    </source>
</evidence>
<evidence type="ECO:0000313" key="8">
    <source>
        <dbReference type="EMBL" id="HAA8054681.1"/>
    </source>
</evidence>
<name>A0A3D7VL91_LISMN</name>
<dbReference type="PANTHER" id="PTHR43585:SF2">
    <property type="entry name" value="ATP-GRASP ENZYME FSQD"/>
    <property type="match status" value="1"/>
</dbReference>
<dbReference type="EMBL" id="DAAEEB010000019">
    <property type="protein sequence ID" value="HAA8054681.1"/>
    <property type="molecule type" value="Genomic_DNA"/>
</dbReference>
<organism evidence="6 10">
    <name type="scientific">Listeria monocytogenes</name>
    <dbReference type="NCBI Taxonomy" id="1639"/>
    <lineage>
        <taxon>Bacteria</taxon>
        <taxon>Bacillati</taxon>
        <taxon>Bacillota</taxon>
        <taxon>Bacilli</taxon>
        <taxon>Bacillales</taxon>
        <taxon>Listeriaceae</taxon>
        <taxon>Listeria</taxon>
    </lineage>
</organism>
<reference evidence="8" key="4">
    <citation type="submission" date="2019-10" db="EMBL/GenBank/DDBJ databases">
        <authorList>
            <consortium name="NCBI Pathogen Detection Project"/>
        </authorList>
    </citation>
    <scope>NUCLEOTIDE SEQUENCE</scope>
    <source>
        <strain evidence="8">09CEB371LM</strain>
    </source>
</reference>
<dbReference type="InterPro" id="IPR040570">
    <property type="entry name" value="LAL_C2"/>
</dbReference>
<evidence type="ECO:0000313" key="10">
    <source>
        <dbReference type="Proteomes" id="UP000522199"/>
    </source>
</evidence>
<keyword evidence="1" id="KW-0436">Ligase</keyword>
<gene>
    <name evidence="6" type="ORF">CW845_14950</name>
    <name evidence="7" type="ORF">FV747_14755</name>
    <name evidence="8" type="ORF">GHH22_16210</name>
</gene>
<dbReference type="EMBL" id="AABEKY010000013">
    <property type="protein sequence ID" value="EAG9388790.1"/>
    <property type="molecule type" value="Genomic_DNA"/>
</dbReference>
<dbReference type="InterPro" id="IPR013815">
    <property type="entry name" value="ATP_grasp_subdomain_1"/>
</dbReference>
<dbReference type="Proteomes" id="UP000522199">
    <property type="component" value="Unassembled WGS sequence"/>
</dbReference>
<dbReference type="EMBL" id="AANEHK010000024">
    <property type="protein sequence ID" value="EDO0987258.1"/>
    <property type="molecule type" value="Genomic_DNA"/>
</dbReference>
<accession>A0A3D7VL91</accession>
<dbReference type="Proteomes" id="UP000840039">
    <property type="component" value="Unassembled WGS sequence"/>
</dbReference>
<keyword evidence="2 4" id="KW-0547">Nucleotide-binding</keyword>
<dbReference type="PROSITE" id="PS50975">
    <property type="entry name" value="ATP_GRASP"/>
    <property type="match status" value="1"/>
</dbReference>
<dbReference type="GO" id="GO:0046872">
    <property type="term" value="F:metal ion binding"/>
    <property type="evidence" value="ECO:0007669"/>
    <property type="project" value="InterPro"/>
</dbReference>
<dbReference type="Gene3D" id="3.30.470.20">
    <property type="entry name" value="ATP-grasp fold, B domain"/>
    <property type="match status" value="1"/>
</dbReference>
<feature type="domain" description="ATP-grasp" evidence="5">
    <location>
        <begin position="113"/>
        <end position="312"/>
    </location>
</feature>
<dbReference type="PANTHER" id="PTHR43585">
    <property type="entry name" value="FUMIPYRROLE BIOSYNTHESIS PROTEIN C"/>
    <property type="match status" value="1"/>
</dbReference>